<dbReference type="Gene3D" id="3.20.20.140">
    <property type="entry name" value="Metal-dependent hydrolases"/>
    <property type="match status" value="1"/>
</dbReference>
<dbReference type="OrthoDB" id="413993at2759"/>
<dbReference type="InterPro" id="IPR032466">
    <property type="entry name" value="Metal_Hydrolase"/>
</dbReference>
<dbReference type="Pfam" id="PF01026">
    <property type="entry name" value="TatD_DNase"/>
    <property type="match status" value="1"/>
</dbReference>
<dbReference type="PANTHER" id="PTHR47345">
    <property type="entry name" value="CUT9-INTERACTING PROTEIN SCN1"/>
    <property type="match status" value="1"/>
</dbReference>
<evidence type="ECO:0000313" key="1">
    <source>
        <dbReference type="EMBL" id="PIL31459.1"/>
    </source>
</evidence>
<dbReference type="InterPro" id="IPR001130">
    <property type="entry name" value="TatD-like"/>
</dbReference>
<organism evidence="1 2">
    <name type="scientific">Ganoderma sinense ZZ0214-1</name>
    <dbReference type="NCBI Taxonomy" id="1077348"/>
    <lineage>
        <taxon>Eukaryota</taxon>
        <taxon>Fungi</taxon>
        <taxon>Dikarya</taxon>
        <taxon>Basidiomycota</taxon>
        <taxon>Agaricomycotina</taxon>
        <taxon>Agaricomycetes</taxon>
        <taxon>Polyporales</taxon>
        <taxon>Polyporaceae</taxon>
        <taxon>Ganoderma</taxon>
    </lineage>
</organism>
<dbReference type="SUPFAM" id="SSF51556">
    <property type="entry name" value="Metallo-dependent hydrolases"/>
    <property type="match status" value="1"/>
</dbReference>
<reference evidence="1 2" key="1">
    <citation type="journal article" date="2015" name="Sci. Rep.">
        <title>Chromosome-level genome map provides insights into diverse defense mechanisms in the medicinal fungus Ganoderma sinense.</title>
        <authorList>
            <person name="Zhu Y."/>
            <person name="Xu J."/>
            <person name="Sun C."/>
            <person name="Zhou S."/>
            <person name="Xu H."/>
            <person name="Nelson D.R."/>
            <person name="Qian J."/>
            <person name="Song J."/>
            <person name="Luo H."/>
            <person name="Xiang L."/>
            <person name="Li Y."/>
            <person name="Xu Z."/>
            <person name="Ji A."/>
            <person name="Wang L."/>
            <person name="Lu S."/>
            <person name="Hayward A."/>
            <person name="Sun W."/>
            <person name="Li X."/>
            <person name="Schwartz D.C."/>
            <person name="Wang Y."/>
            <person name="Chen S."/>
        </authorList>
    </citation>
    <scope>NUCLEOTIDE SEQUENCE [LARGE SCALE GENOMIC DNA]</scope>
    <source>
        <strain evidence="1 2">ZZ0214-1</strain>
    </source>
</reference>
<dbReference type="AlphaFoldDB" id="A0A2G8SCH6"/>
<name>A0A2G8SCH6_9APHY</name>
<gene>
    <name evidence="1" type="ORF">GSI_06160</name>
</gene>
<evidence type="ECO:0008006" key="3">
    <source>
        <dbReference type="Google" id="ProtNLM"/>
    </source>
</evidence>
<protein>
    <recommendedName>
        <fullName evidence="3">TatD DNase family Scn1</fullName>
    </recommendedName>
</protein>
<proteinExistence type="predicted"/>
<dbReference type="EMBL" id="AYKW01000012">
    <property type="protein sequence ID" value="PIL31459.1"/>
    <property type="molecule type" value="Genomic_DNA"/>
</dbReference>
<evidence type="ECO:0000313" key="2">
    <source>
        <dbReference type="Proteomes" id="UP000230002"/>
    </source>
</evidence>
<keyword evidence="2" id="KW-1185">Reference proteome</keyword>
<comment type="caution">
    <text evidence="1">The sequence shown here is derived from an EMBL/GenBank/DDBJ whole genome shotgun (WGS) entry which is preliminary data.</text>
</comment>
<dbReference type="Proteomes" id="UP000230002">
    <property type="component" value="Unassembled WGS sequence"/>
</dbReference>
<dbReference type="InterPro" id="IPR053044">
    <property type="entry name" value="Metallo-hydrolase/TatD-type"/>
</dbReference>
<accession>A0A2G8SCH6</accession>
<dbReference type="GO" id="GO:0016788">
    <property type="term" value="F:hydrolase activity, acting on ester bonds"/>
    <property type="evidence" value="ECO:0007669"/>
    <property type="project" value="InterPro"/>
</dbReference>
<sequence length="381" mass="43446">MDSELKEMQAVLADVPRSVLKHVIDVHCHPTDSDMGATLQVVEEMPIRICAMATRRSDQRLVADLARAQPEKVIPCFGYHPWFAHWIALEPVASKEEHYRALFLPPAPPPKQELVDAFDRLLPYLPQPTPLAEILPELFESLEAFPDAMLGEVGIDRACRIPYARPAEPPYSDYASNGGTDSPRELSPFTIPLEHQLLVLEAQLGVAVELQRNVSLHSVKAQGMTGEFFDRVYKKYGERWLRISVDLHSCGLSAQSFRDISKRHPNVFLSLSTVINSRSPAHKELIAACSPDRLLVESDFHDIRYSAPYTWNMLRTVADVKGWHVEDIWDADVPEAEWGAVRRLEENWKAFERGGHKPYVRRKLRRDRAIEEWEANNEESD</sequence>
<dbReference type="PANTHER" id="PTHR47345:SF1">
    <property type="entry name" value="CUT9-INTERACTING PROTEIN SCN1"/>
    <property type="match status" value="1"/>
</dbReference>
<dbReference type="STRING" id="1077348.A0A2G8SCH6"/>